<dbReference type="EMBL" id="HBGU01058918">
    <property type="protein sequence ID" value="CAD9511905.1"/>
    <property type="molecule type" value="Transcribed_RNA"/>
</dbReference>
<dbReference type="AlphaFoldDB" id="A0A7S2I891"/>
<sequence length="154" mass="17091">MDAVQPAKYNADGTGRDTYIRRDPIECFGKNLYKSEPRPVTRFGAAGSVVPRPRGRKPGEFDPVGGHLGKEGGFDFSRPARFLRAKSDSYPVEVTKWTTMKQLTQDAHVTSCQEQPGHLNHISGHMGFHPRTPPASVASTEWADVRMHADLTCR</sequence>
<feature type="region of interest" description="Disordered" evidence="1">
    <location>
        <begin position="44"/>
        <end position="68"/>
    </location>
</feature>
<proteinExistence type="predicted"/>
<organism evidence="2">
    <name type="scientific">Haptolina brevifila</name>
    <dbReference type="NCBI Taxonomy" id="156173"/>
    <lineage>
        <taxon>Eukaryota</taxon>
        <taxon>Haptista</taxon>
        <taxon>Haptophyta</taxon>
        <taxon>Prymnesiophyceae</taxon>
        <taxon>Prymnesiales</taxon>
        <taxon>Prymnesiaceae</taxon>
        <taxon>Haptolina</taxon>
    </lineage>
</organism>
<gene>
    <name evidence="2" type="ORF">CBRE1094_LOCUS32027</name>
</gene>
<accession>A0A7S2I891</accession>
<reference evidence="2" key="1">
    <citation type="submission" date="2021-01" db="EMBL/GenBank/DDBJ databases">
        <authorList>
            <person name="Corre E."/>
            <person name="Pelletier E."/>
            <person name="Niang G."/>
            <person name="Scheremetjew M."/>
            <person name="Finn R."/>
            <person name="Kale V."/>
            <person name="Holt S."/>
            <person name="Cochrane G."/>
            <person name="Meng A."/>
            <person name="Brown T."/>
            <person name="Cohen L."/>
        </authorList>
    </citation>
    <scope>NUCLEOTIDE SEQUENCE</scope>
    <source>
        <strain evidence="2">UTEX LB 985</strain>
    </source>
</reference>
<name>A0A7S2I891_9EUKA</name>
<protein>
    <submittedName>
        <fullName evidence="2">Uncharacterized protein</fullName>
    </submittedName>
</protein>
<evidence type="ECO:0000256" key="1">
    <source>
        <dbReference type="SAM" id="MobiDB-lite"/>
    </source>
</evidence>
<evidence type="ECO:0000313" key="2">
    <source>
        <dbReference type="EMBL" id="CAD9511905.1"/>
    </source>
</evidence>